<feature type="transmembrane region" description="Helical" evidence="1">
    <location>
        <begin position="92"/>
        <end position="114"/>
    </location>
</feature>
<evidence type="ECO:0000256" key="1">
    <source>
        <dbReference type="SAM" id="Phobius"/>
    </source>
</evidence>
<evidence type="ECO:0000313" key="2">
    <source>
        <dbReference type="EMBL" id="CAA9238726.1"/>
    </source>
</evidence>
<feature type="transmembrane region" description="Helical" evidence="1">
    <location>
        <begin position="51"/>
        <end position="71"/>
    </location>
</feature>
<keyword evidence="1" id="KW-1133">Transmembrane helix</keyword>
<organism evidence="2">
    <name type="scientific">uncultured Arthrobacter sp</name>
    <dbReference type="NCBI Taxonomy" id="114050"/>
    <lineage>
        <taxon>Bacteria</taxon>
        <taxon>Bacillati</taxon>
        <taxon>Actinomycetota</taxon>
        <taxon>Actinomycetes</taxon>
        <taxon>Micrococcales</taxon>
        <taxon>Micrococcaceae</taxon>
        <taxon>Arthrobacter</taxon>
        <taxon>environmental samples</taxon>
    </lineage>
</organism>
<protein>
    <submittedName>
        <fullName evidence="2">Uncharacterized protein</fullName>
    </submittedName>
</protein>
<reference evidence="2" key="1">
    <citation type="submission" date="2020-02" db="EMBL/GenBank/DDBJ databases">
        <authorList>
            <person name="Meier V. D."/>
        </authorList>
    </citation>
    <scope>NUCLEOTIDE SEQUENCE</scope>
    <source>
        <strain evidence="2">AVDCRST_MAG83</strain>
    </source>
</reference>
<dbReference type="AlphaFoldDB" id="A0A6J4I0C4"/>
<dbReference type="RefSeq" id="WP_294567221.1">
    <property type="nucleotide sequence ID" value="NZ_CADCTE010000090.1"/>
</dbReference>
<keyword evidence="1" id="KW-0812">Transmembrane</keyword>
<proteinExistence type="predicted"/>
<dbReference type="EMBL" id="CADCTE010000090">
    <property type="protein sequence ID" value="CAA9238726.1"/>
    <property type="molecule type" value="Genomic_DNA"/>
</dbReference>
<sequence length="143" mass="16105">MNGHAGSPQPRRDLTWDELPPKRRRFWGWLLFLVFLVAPIARIPFEFAGLPSFAAAMVVLSVIVLVLVPLGRDAWLELKQRRASGEELPPTIGPRVVVGWSITAVVLWGLFAWAVTSHGLLFPLLPLFATAFAVLRFHQWRSQ</sequence>
<accession>A0A6J4I0C4</accession>
<name>A0A6J4I0C4_9MICC</name>
<feature type="transmembrane region" description="Helical" evidence="1">
    <location>
        <begin position="120"/>
        <end position="137"/>
    </location>
</feature>
<keyword evidence="1" id="KW-0472">Membrane</keyword>
<feature type="transmembrane region" description="Helical" evidence="1">
    <location>
        <begin position="26"/>
        <end position="45"/>
    </location>
</feature>
<gene>
    <name evidence="2" type="ORF">AVDCRST_MAG83-1558</name>
</gene>